<dbReference type="EMBL" id="JAWSTH010000001">
    <property type="protein sequence ID" value="MDW5592890.1"/>
    <property type="molecule type" value="Genomic_DNA"/>
</dbReference>
<protein>
    <submittedName>
        <fullName evidence="3">Uncharacterized protein</fullName>
    </submittedName>
</protein>
<proteinExistence type="predicted"/>
<evidence type="ECO:0000256" key="1">
    <source>
        <dbReference type="SAM" id="MobiDB-lite"/>
    </source>
</evidence>
<keyword evidence="4" id="KW-1185">Reference proteome</keyword>
<reference evidence="4" key="1">
    <citation type="submission" date="2023-07" db="EMBL/GenBank/DDBJ databases">
        <title>Conexibacter stalactiti sp. nov., isolated from stalactites in a lava cave and emended description of the genus Conexibacter.</title>
        <authorList>
            <person name="Lee S.D."/>
        </authorList>
    </citation>
    <scope>NUCLEOTIDE SEQUENCE [LARGE SCALE GENOMIC DNA]</scope>
    <source>
        <strain evidence="4">KCTC 39840</strain>
    </source>
</reference>
<organism evidence="3 4">
    <name type="scientific">Conexibacter stalactiti</name>
    <dbReference type="NCBI Taxonomy" id="1940611"/>
    <lineage>
        <taxon>Bacteria</taxon>
        <taxon>Bacillati</taxon>
        <taxon>Actinomycetota</taxon>
        <taxon>Thermoleophilia</taxon>
        <taxon>Solirubrobacterales</taxon>
        <taxon>Conexibacteraceae</taxon>
        <taxon>Conexibacter</taxon>
    </lineage>
</organism>
<comment type="caution">
    <text evidence="3">The sequence shown here is derived from an EMBL/GenBank/DDBJ whole genome shotgun (WGS) entry which is preliminary data.</text>
</comment>
<feature type="region of interest" description="Disordered" evidence="1">
    <location>
        <begin position="32"/>
        <end position="52"/>
    </location>
</feature>
<feature type="signal peptide" evidence="2">
    <location>
        <begin position="1"/>
        <end position="28"/>
    </location>
</feature>
<keyword evidence="2" id="KW-0732">Signal</keyword>
<accession>A0ABU4HI17</accession>
<feature type="chain" id="PRO_5046196745" evidence="2">
    <location>
        <begin position="29"/>
        <end position="229"/>
    </location>
</feature>
<evidence type="ECO:0000313" key="3">
    <source>
        <dbReference type="EMBL" id="MDW5592890.1"/>
    </source>
</evidence>
<gene>
    <name evidence="3" type="ORF">R7226_00975</name>
</gene>
<dbReference type="Proteomes" id="UP001284601">
    <property type="component" value="Unassembled WGS sequence"/>
</dbReference>
<evidence type="ECO:0000256" key="2">
    <source>
        <dbReference type="SAM" id="SignalP"/>
    </source>
</evidence>
<dbReference type="RefSeq" id="WP_318595147.1">
    <property type="nucleotide sequence ID" value="NZ_JAWSTH010000001.1"/>
</dbReference>
<sequence length="229" mass="23662">MSFTTATVQRLLALLACAAIVAAFVALTGGGTAHSEDAPTAAPQPAHSYDPQPPAAVVAELEAEFEEQFALLREPGGDAIPATTHIDDPRLDVAESRQLTPPPAARLAGEGDVEAPEAIVFVTPKADGSQCLLAVFPELHGPGQTCAFADQAADGYFLLTYSPDNVITELYGLMPDGVDEVTVDLADGSSVTLPVISNGYLARFDQPTVAVNWTDADGVEQSLGAGSGD</sequence>
<name>A0ABU4HI17_9ACTN</name>
<evidence type="ECO:0000313" key="4">
    <source>
        <dbReference type="Proteomes" id="UP001284601"/>
    </source>
</evidence>